<keyword evidence="3" id="KW-0732">Signal</keyword>
<feature type="region of interest" description="Disordered" evidence="2">
    <location>
        <begin position="117"/>
        <end position="137"/>
    </location>
</feature>
<dbReference type="Gene3D" id="1.10.530.10">
    <property type="match status" value="1"/>
</dbReference>
<dbReference type="PROSITE" id="PS51782">
    <property type="entry name" value="LYSM"/>
    <property type="match status" value="1"/>
</dbReference>
<evidence type="ECO:0000256" key="1">
    <source>
        <dbReference type="ARBA" id="ARBA00007734"/>
    </source>
</evidence>
<evidence type="ECO:0000259" key="4">
    <source>
        <dbReference type="PROSITE" id="PS51782"/>
    </source>
</evidence>
<reference evidence="5 6" key="1">
    <citation type="submission" date="2018-12" db="EMBL/GenBank/DDBJ databases">
        <title>Dyella dinghuensis sp. nov. DHOA06 and Dyella choica sp. nov. 4M-K27, isolated from forest soil.</title>
        <authorList>
            <person name="Qiu L.-H."/>
            <person name="Gao Z.-H."/>
        </authorList>
    </citation>
    <scope>NUCLEOTIDE SEQUENCE [LARGE SCALE GENOMIC DNA]</scope>
    <source>
        <strain evidence="5 6">4M-K27</strain>
    </source>
</reference>
<dbReference type="OrthoDB" id="9815002at2"/>
<dbReference type="RefSeq" id="WP_126683733.1">
    <property type="nucleotide sequence ID" value="NZ_RYYV01000003.1"/>
</dbReference>
<dbReference type="Pfam" id="PF01476">
    <property type="entry name" value="LysM"/>
    <property type="match status" value="1"/>
</dbReference>
<evidence type="ECO:0000313" key="5">
    <source>
        <dbReference type="EMBL" id="RUL78294.1"/>
    </source>
</evidence>
<feature type="compositionally biased region" description="Low complexity" evidence="2">
    <location>
        <begin position="125"/>
        <end position="137"/>
    </location>
</feature>
<dbReference type="InterPro" id="IPR018392">
    <property type="entry name" value="LysM"/>
</dbReference>
<dbReference type="CDD" id="cd00118">
    <property type="entry name" value="LysM"/>
    <property type="match status" value="1"/>
</dbReference>
<evidence type="ECO:0000256" key="3">
    <source>
        <dbReference type="SAM" id="SignalP"/>
    </source>
</evidence>
<evidence type="ECO:0000256" key="2">
    <source>
        <dbReference type="SAM" id="MobiDB-lite"/>
    </source>
</evidence>
<dbReference type="Gene3D" id="3.10.350.10">
    <property type="entry name" value="LysM domain"/>
    <property type="match status" value="1"/>
</dbReference>
<dbReference type="SMART" id="SM00257">
    <property type="entry name" value="LysM"/>
    <property type="match status" value="1"/>
</dbReference>
<dbReference type="InterPro" id="IPR036779">
    <property type="entry name" value="LysM_dom_sf"/>
</dbReference>
<keyword evidence="6" id="KW-1185">Reference proteome</keyword>
<comment type="similarity">
    <text evidence="1">Belongs to the transglycosylase Slt family.</text>
</comment>
<feature type="signal peptide" evidence="3">
    <location>
        <begin position="1"/>
        <end position="28"/>
    </location>
</feature>
<evidence type="ECO:0000313" key="6">
    <source>
        <dbReference type="Proteomes" id="UP000274358"/>
    </source>
</evidence>
<gene>
    <name evidence="5" type="ORF">EKH80_05560</name>
</gene>
<dbReference type="InterPro" id="IPR008258">
    <property type="entry name" value="Transglycosylase_SLT_dom_1"/>
</dbReference>
<organism evidence="5 6">
    <name type="scientific">Dyella choica</name>
    <dbReference type="NCBI Taxonomy" id="1927959"/>
    <lineage>
        <taxon>Bacteria</taxon>
        <taxon>Pseudomonadati</taxon>
        <taxon>Pseudomonadota</taxon>
        <taxon>Gammaproteobacteria</taxon>
        <taxon>Lysobacterales</taxon>
        <taxon>Rhodanobacteraceae</taxon>
        <taxon>Dyella</taxon>
    </lineage>
</organism>
<proteinExistence type="inferred from homology"/>
<dbReference type="Pfam" id="PF01464">
    <property type="entry name" value="SLT"/>
    <property type="match status" value="1"/>
</dbReference>
<dbReference type="PANTHER" id="PTHR37423:SF2">
    <property type="entry name" value="MEMBRANE-BOUND LYTIC MUREIN TRANSGLYCOSYLASE C"/>
    <property type="match status" value="1"/>
</dbReference>
<dbReference type="AlphaFoldDB" id="A0A432M8U5"/>
<feature type="chain" id="PRO_5019394330" evidence="3">
    <location>
        <begin position="29"/>
        <end position="494"/>
    </location>
</feature>
<dbReference type="PROSITE" id="PS51257">
    <property type="entry name" value="PROKAR_LIPOPROTEIN"/>
    <property type="match status" value="1"/>
</dbReference>
<dbReference type="EMBL" id="RYYV01000003">
    <property type="protein sequence ID" value="RUL78294.1"/>
    <property type="molecule type" value="Genomic_DNA"/>
</dbReference>
<comment type="caution">
    <text evidence="5">The sequence shown here is derived from an EMBL/GenBank/DDBJ whole genome shotgun (WGS) entry which is preliminary data.</text>
</comment>
<dbReference type="PANTHER" id="PTHR37423">
    <property type="entry name" value="SOLUBLE LYTIC MUREIN TRANSGLYCOSYLASE-RELATED"/>
    <property type="match status" value="1"/>
</dbReference>
<dbReference type="SUPFAM" id="SSF54106">
    <property type="entry name" value="LysM domain"/>
    <property type="match status" value="1"/>
</dbReference>
<dbReference type="SUPFAM" id="SSF53955">
    <property type="entry name" value="Lysozyme-like"/>
    <property type="match status" value="1"/>
</dbReference>
<dbReference type="InterPro" id="IPR023346">
    <property type="entry name" value="Lysozyme-like_dom_sf"/>
</dbReference>
<accession>A0A432M8U5</accession>
<sequence>MPYRAVLRSVRVVSLVAALVLLAGCASTNGSVTPKPPPASLTTLYGQLDQASRSYETALQQTRAGDTQGAQKTLDASLDQLRDAAAHCGVTPGCDSQRFFSVFDHLLRLKDGSFIGDQAPDEEASGPPLAPLAGQAGASSLPEAQRSVTLLRGHQLSELIAMNGPVKAALEMWLTQWRGNLTEAYVNYQFLRQQMWPQYQSEGLPEALLFGIMAKESGGKVHAVSRSGAAGPLQFMYATGIRFGLSDQDGFDLRFDPTESARANAEYVNEQLKAFNDNLELTLAAYNGGEGRMRRLVGDNTSVSFYDPRIYAQLSQETRDYVPSVLAAAWLFLHPDSYNLRFPRVDGQQGNVTLKRTASLSELTVCLGSFNDMPQGWFRTLRNLNPRLDPQQEQPVGTSVRIPKSLENVYAARCVDGPWPILASDLHGAVVPVFPNPPAATDPVVRYTVRRGDTLGSIVRKHGGCSSETEVARMNNLKFNHVKAGQVLKLPSCR</sequence>
<name>A0A432M8U5_9GAMM</name>
<protein>
    <submittedName>
        <fullName evidence="5">LysM peptidoglycan-binding domain-containing protein</fullName>
    </submittedName>
</protein>
<dbReference type="Proteomes" id="UP000274358">
    <property type="component" value="Unassembled WGS sequence"/>
</dbReference>
<feature type="domain" description="LysM" evidence="4">
    <location>
        <begin position="445"/>
        <end position="490"/>
    </location>
</feature>